<sequence>MRRRTASSSSSEPTRIIYKETLVPGLKSYIDAEKQKVVDKLQSFAKSSRDGWRTELPSSGLGNRVLEQMKNEKEKDAAWQGKCSGILEEMNLKVTFRR</sequence>
<evidence type="ECO:0000313" key="1">
    <source>
        <dbReference type="EMBL" id="CAH1432779.1"/>
    </source>
</evidence>
<reference evidence="1 2" key="1">
    <citation type="submission" date="2022-01" db="EMBL/GenBank/DDBJ databases">
        <authorList>
            <person name="Xiong W."/>
            <person name="Schranz E."/>
        </authorList>
    </citation>
    <scope>NUCLEOTIDE SEQUENCE [LARGE SCALE GENOMIC DNA]</scope>
</reference>
<accession>A0AAU9N3P0</accession>
<gene>
    <name evidence="1" type="ORF">LVIROSA_LOCUS19406</name>
</gene>
<organism evidence="1 2">
    <name type="scientific">Lactuca virosa</name>
    <dbReference type="NCBI Taxonomy" id="75947"/>
    <lineage>
        <taxon>Eukaryota</taxon>
        <taxon>Viridiplantae</taxon>
        <taxon>Streptophyta</taxon>
        <taxon>Embryophyta</taxon>
        <taxon>Tracheophyta</taxon>
        <taxon>Spermatophyta</taxon>
        <taxon>Magnoliopsida</taxon>
        <taxon>eudicotyledons</taxon>
        <taxon>Gunneridae</taxon>
        <taxon>Pentapetalae</taxon>
        <taxon>asterids</taxon>
        <taxon>campanulids</taxon>
        <taxon>Asterales</taxon>
        <taxon>Asteraceae</taxon>
        <taxon>Cichorioideae</taxon>
        <taxon>Cichorieae</taxon>
        <taxon>Lactucinae</taxon>
        <taxon>Lactuca</taxon>
    </lineage>
</organism>
<dbReference type="Proteomes" id="UP001157418">
    <property type="component" value="Unassembled WGS sequence"/>
</dbReference>
<keyword evidence="2" id="KW-1185">Reference proteome</keyword>
<evidence type="ECO:0000313" key="2">
    <source>
        <dbReference type="Proteomes" id="UP001157418"/>
    </source>
</evidence>
<proteinExistence type="predicted"/>
<comment type="caution">
    <text evidence="1">The sequence shown here is derived from an EMBL/GenBank/DDBJ whole genome shotgun (WGS) entry which is preliminary data.</text>
</comment>
<dbReference type="AlphaFoldDB" id="A0AAU9N3P0"/>
<name>A0AAU9N3P0_9ASTR</name>
<protein>
    <submittedName>
        <fullName evidence="1">Uncharacterized protein</fullName>
    </submittedName>
</protein>
<dbReference type="EMBL" id="CAKMRJ010003334">
    <property type="protein sequence ID" value="CAH1432779.1"/>
    <property type="molecule type" value="Genomic_DNA"/>
</dbReference>